<accession>A0A0A9BQR8</accession>
<dbReference type="EMBL" id="GBRH01232184">
    <property type="protein sequence ID" value="JAD65711.1"/>
    <property type="molecule type" value="Transcribed_RNA"/>
</dbReference>
<protein>
    <submittedName>
        <fullName evidence="1">Uncharacterized protein</fullName>
    </submittedName>
</protein>
<evidence type="ECO:0000313" key="1">
    <source>
        <dbReference type="EMBL" id="JAD65711.1"/>
    </source>
</evidence>
<reference evidence="1" key="1">
    <citation type="submission" date="2014-09" db="EMBL/GenBank/DDBJ databases">
        <authorList>
            <person name="Magalhaes I.L.F."/>
            <person name="Oliveira U."/>
            <person name="Santos F.R."/>
            <person name="Vidigal T.H.D.A."/>
            <person name="Brescovit A.D."/>
            <person name="Santos A.J."/>
        </authorList>
    </citation>
    <scope>NUCLEOTIDE SEQUENCE</scope>
    <source>
        <tissue evidence="1">Shoot tissue taken approximately 20 cm above the soil surface</tissue>
    </source>
</reference>
<reference evidence="1" key="2">
    <citation type="journal article" date="2015" name="Data Brief">
        <title>Shoot transcriptome of the giant reed, Arundo donax.</title>
        <authorList>
            <person name="Barrero R.A."/>
            <person name="Guerrero F.D."/>
            <person name="Moolhuijzen P."/>
            <person name="Goolsby J.A."/>
            <person name="Tidwell J."/>
            <person name="Bellgard S.E."/>
            <person name="Bellgard M.I."/>
        </authorList>
    </citation>
    <scope>NUCLEOTIDE SEQUENCE</scope>
    <source>
        <tissue evidence="1">Shoot tissue taken approximately 20 cm above the soil surface</tissue>
    </source>
</reference>
<organism evidence="1">
    <name type="scientific">Arundo donax</name>
    <name type="common">Giant reed</name>
    <name type="synonym">Donax arundinaceus</name>
    <dbReference type="NCBI Taxonomy" id="35708"/>
    <lineage>
        <taxon>Eukaryota</taxon>
        <taxon>Viridiplantae</taxon>
        <taxon>Streptophyta</taxon>
        <taxon>Embryophyta</taxon>
        <taxon>Tracheophyta</taxon>
        <taxon>Spermatophyta</taxon>
        <taxon>Magnoliopsida</taxon>
        <taxon>Liliopsida</taxon>
        <taxon>Poales</taxon>
        <taxon>Poaceae</taxon>
        <taxon>PACMAD clade</taxon>
        <taxon>Arundinoideae</taxon>
        <taxon>Arundineae</taxon>
        <taxon>Arundo</taxon>
    </lineage>
</organism>
<proteinExistence type="predicted"/>
<sequence>MEERPEQPNHSSCLGAVETSKRLCL</sequence>
<dbReference type="AlphaFoldDB" id="A0A0A9BQR8"/>
<name>A0A0A9BQR8_ARUDO</name>